<feature type="region of interest" description="Disordered" evidence="1">
    <location>
        <begin position="362"/>
        <end position="383"/>
    </location>
</feature>
<feature type="region of interest" description="Disordered" evidence="1">
    <location>
        <begin position="404"/>
        <end position="432"/>
    </location>
</feature>
<protein>
    <submittedName>
        <fullName evidence="2">Uncharacterized protein</fullName>
    </submittedName>
</protein>
<dbReference type="AlphaFoldDB" id="A0AB34HPV1"/>
<accession>A0AB34HPV1</accession>
<name>A0AB34HPV1_ESCRO</name>
<organism evidence="2 3">
    <name type="scientific">Eschrichtius robustus</name>
    <name type="common">California gray whale</name>
    <name type="synonym">Eschrichtius gibbosus</name>
    <dbReference type="NCBI Taxonomy" id="9764"/>
    <lineage>
        <taxon>Eukaryota</taxon>
        <taxon>Metazoa</taxon>
        <taxon>Chordata</taxon>
        <taxon>Craniata</taxon>
        <taxon>Vertebrata</taxon>
        <taxon>Euteleostomi</taxon>
        <taxon>Mammalia</taxon>
        <taxon>Eutheria</taxon>
        <taxon>Laurasiatheria</taxon>
        <taxon>Artiodactyla</taxon>
        <taxon>Whippomorpha</taxon>
        <taxon>Cetacea</taxon>
        <taxon>Mysticeti</taxon>
        <taxon>Eschrichtiidae</taxon>
        <taxon>Eschrichtius</taxon>
    </lineage>
</organism>
<feature type="compositionally biased region" description="Low complexity" evidence="1">
    <location>
        <begin position="1"/>
        <end position="10"/>
    </location>
</feature>
<evidence type="ECO:0000313" key="3">
    <source>
        <dbReference type="Proteomes" id="UP001159641"/>
    </source>
</evidence>
<sequence length="526" mass="54859">MPAFSSAALGSGDGGGSQPAPGAFPRPPPAHVSGYGGLPPQTTGFPLEPFPPPTDSPRVTVFQASSSGVKVPDSEGHRQEQGLLNILLGALGRRPLPALPLLHQRRDTFEPGMPGPSDPQCIRNHIPTKQPGPSLVLWVTKGSATKPTGPEVPSLRSQPSGGRWVTVLGGASWLGLLPAFPLLHPVLAAFSTKPPHPTSRSVGSLHGPRRRMPFVACGTFPRVCTEGTAEGVFPDTSPPNYQRTELRATGLASRGPPLDQQKTRILQSCEEEAPSSRVGNGCRDGDTLSGNILLQPTLVVSLPHTCASAGAAQPTSPLNILSVPRFLVVSSLCLSDGGTGQGCHLHSPFIRKCPGVDKAHKTKSALGRERGGKGQPGTALRSEPALPRTHCVGFGEMPPLLNRVPSSEAGAPTRPPCRDAGPSVKYRGRSPGHVAGLRLPNLREAHGSEARDLAGSLLDCKTWAVLLKGPASSQTVNMACSAVRVRNLPPLTLNECCLPPGKVTGFPPAGVSPELCPGSQMLFLGP</sequence>
<dbReference type="Proteomes" id="UP001159641">
    <property type="component" value="Unassembled WGS sequence"/>
</dbReference>
<gene>
    <name evidence="2" type="ORF">J1605_003580</name>
</gene>
<proteinExistence type="predicted"/>
<dbReference type="EMBL" id="JAIQCJ010000963">
    <property type="protein sequence ID" value="KAJ8793572.1"/>
    <property type="molecule type" value="Genomic_DNA"/>
</dbReference>
<evidence type="ECO:0000313" key="2">
    <source>
        <dbReference type="EMBL" id="KAJ8793572.1"/>
    </source>
</evidence>
<comment type="caution">
    <text evidence="2">The sequence shown here is derived from an EMBL/GenBank/DDBJ whole genome shotgun (WGS) entry which is preliminary data.</text>
</comment>
<feature type="region of interest" description="Disordered" evidence="1">
    <location>
        <begin position="1"/>
        <end position="77"/>
    </location>
</feature>
<keyword evidence="3" id="KW-1185">Reference proteome</keyword>
<reference evidence="2 3" key="1">
    <citation type="submission" date="2022-11" db="EMBL/GenBank/DDBJ databases">
        <title>Whole genome sequence of Eschrichtius robustus ER-17-0199.</title>
        <authorList>
            <person name="Bruniche-Olsen A."/>
            <person name="Black A.N."/>
            <person name="Fields C.J."/>
            <person name="Walden K."/>
            <person name="Dewoody J.A."/>
        </authorList>
    </citation>
    <scope>NUCLEOTIDE SEQUENCE [LARGE SCALE GENOMIC DNA]</scope>
    <source>
        <strain evidence="2">ER-17-0199</strain>
        <tissue evidence="2">Blubber</tissue>
    </source>
</reference>
<evidence type="ECO:0000256" key="1">
    <source>
        <dbReference type="SAM" id="MobiDB-lite"/>
    </source>
</evidence>